<dbReference type="RefSeq" id="WP_067022534.1">
    <property type="nucleotide sequence ID" value="NZ_CP038256.1"/>
</dbReference>
<organism evidence="1 2">
    <name type="scientific">Microbacterium sediminis</name>
    <dbReference type="NCBI Taxonomy" id="904291"/>
    <lineage>
        <taxon>Bacteria</taxon>
        <taxon>Bacillati</taxon>
        <taxon>Actinomycetota</taxon>
        <taxon>Actinomycetes</taxon>
        <taxon>Micrococcales</taxon>
        <taxon>Microbacteriaceae</taxon>
        <taxon>Microbacterium</taxon>
    </lineage>
</organism>
<evidence type="ECO:0000313" key="2">
    <source>
        <dbReference type="Proteomes" id="UP000093355"/>
    </source>
</evidence>
<dbReference type="InterPro" id="IPR025339">
    <property type="entry name" value="DUF4245"/>
</dbReference>
<accession>A0A1B9NFW2</accession>
<keyword evidence="2" id="KW-1185">Reference proteome</keyword>
<gene>
    <name evidence="1" type="ORF">A7J15_00030</name>
</gene>
<dbReference type="STRING" id="904291.A7J15_00030"/>
<dbReference type="Proteomes" id="UP000093355">
    <property type="component" value="Unassembled WGS sequence"/>
</dbReference>
<dbReference type="EMBL" id="LXMD01000012">
    <property type="protein sequence ID" value="OCG75495.1"/>
    <property type="molecule type" value="Genomic_DNA"/>
</dbReference>
<comment type="caution">
    <text evidence="1">The sequence shown here is derived from an EMBL/GenBank/DDBJ whole genome shotgun (WGS) entry which is preliminary data.</text>
</comment>
<protein>
    <submittedName>
        <fullName evidence="1">Uncharacterized protein</fullName>
    </submittedName>
</protein>
<evidence type="ECO:0000313" key="1">
    <source>
        <dbReference type="EMBL" id="OCG75495.1"/>
    </source>
</evidence>
<dbReference type="AlphaFoldDB" id="A0A1B9NFW2"/>
<name>A0A1B9NFW2_9MICO</name>
<dbReference type="OrthoDB" id="4801970at2"/>
<proteinExistence type="predicted"/>
<dbReference type="Pfam" id="PF14030">
    <property type="entry name" value="DUF4245"/>
    <property type="match status" value="1"/>
</dbReference>
<reference evidence="1 2" key="1">
    <citation type="submission" date="2016-05" db="EMBL/GenBank/DDBJ databases">
        <authorList>
            <person name="Lavstsen T."/>
            <person name="Jespersen J.S."/>
        </authorList>
    </citation>
    <scope>NUCLEOTIDE SEQUENCE [LARGE SCALE GENOMIC DNA]</scope>
    <source>
        <strain evidence="1 2">YLB-01</strain>
    </source>
</reference>
<sequence>MAEHPVQTAEEIAEQKAARSAAYRQSQTFRNLVVALLASLVVVAVIFFAVPRGTPAPRPRIDVSEVAQRVAESYQRDVIVPEIPDSWGVNVAEVTAGAPSVWQVVYTPDETSFLDLAQAFDGDETWAAQQLGGAAPTGSATIDGIGWAVYEIADPDAHGNVSYALGTQAGSDHVLLYGSASPETTAELAEMVADQVRALQEEAE</sequence>